<evidence type="ECO:0000313" key="1">
    <source>
        <dbReference type="EMBL" id="CAG6469632.1"/>
    </source>
</evidence>
<proteinExistence type="predicted"/>
<reference evidence="1" key="1">
    <citation type="submission" date="2021-05" db="EMBL/GenBank/DDBJ databases">
        <authorList>
            <person name="Alioto T."/>
            <person name="Alioto T."/>
            <person name="Gomez Garrido J."/>
        </authorList>
    </citation>
    <scope>NUCLEOTIDE SEQUENCE</scope>
</reference>
<protein>
    <submittedName>
        <fullName evidence="1">(northern house mosquito) hypothetical protein</fullName>
    </submittedName>
</protein>
<name>A0A8D8FEF2_CULPI</name>
<organism evidence="1">
    <name type="scientific">Culex pipiens</name>
    <name type="common">House mosquito</name>
    <dbReference type="NCBI Taxonomy" id="7175"/>
    <lineage>
        <taxon>Eukaryota</taxon>
        <taxon>Metazoa</taxon>
        <taxon>Ecdysozoa</taxon>
        <taxon>Arthropoda</taxon>
        <taxon>Hexapoda</taxon>
        <taxon>Insecta</taxon>
        <taxon>Pterygota</taxon>
        <taxon>Neoptera</taxon>
        <taxon>Endopterygota</taxon>
        <taxon>Diptera</taxon>
        <taxon>Nematocera</taxon>
        <taxon>Culicoidea</taxon>
        <taxon>Culicidae</taxon>
        <taxon>Culicinae</taxon>
        <taxon>Culicini</taxon>
        <taxon>Culex</taxon>
        <taxon>Culex</taxon>
    </lineage>
</organism>
<dbReference type="EMBL" id="HBUE01063347">
    <property type="protein sequence ID" value="CAG6469632.1"/>
    <property type="molecule type" value="Transcribed_RNA"/>
</dbReference>
<dbReference type="AlphaFoldDB" id="A0A8D8FEF2"/>
<accession>A0A8D8FEF2</accession>
<sequence>MNYVHKLTFRRGGDSRINSRKGNKGDEGRRESAFEERLFDVVEKLVQRVARDGISSTRSLHENDAVSGVNPQQPPLLLEFQSLTSDLPGLLGKVFVDVHTVVTVESKVAQAKGFQVEVTAVEIVSNVLQGKLAHDWRHRSGCDRVASHTSERDHGELIIFVPKCVCHIPEQTEQIFILCVGNPRDENILRSTKSIDALCSNIQVMAHDVHSLSDVLNTRVALVPQLGKLELDATNTLLEIRFAGVNFGFDSVEFFFHDCGRARKHSMDFGPQISQIGNFTHLTALVKIAARSFQSIAVQADK</sequence>